<dbReference type="Proteomes" id="UP000087171">
    <property type="component" value="Chromosome Ca4"/>
</dbReference>
<dbReference type="RefSeq" id="XP_004497947.1">
    <property type="nucleotide sequence ID" value="XM_004497890.1"/>
</dbReference>
<organism evidence="2 3">
    <name type="scientific">Cicer arietinum</name>
    <name type="common">Chickpea</name>
    <name type="synonym">Garbanzo</name>
    <dbReference type="NCBI Taxonomy" id="3827"/>
    <lineage>
        <taxon>Eukaryota</taxon>
        <taxon>Viridiplantae</taxon>
        <taxon>Streptophyta</taxon>
        <taxon>Embryophyta</taxon>
        <taxon>Tracheophyta</taxon>
        <taxon>Spermatophyta</taxon>
        <taxon>Magnoliopsida</taxon>
        <taxon>eudicotyledons</taxon>
        <taxon>Gunneridae</taxon>
        <taxon>Pentapetalae</taxon>
        <taxon>rosids</taxon>
        <taxon>fabids</taxon>
        <taxon>Fabales</taxon>
        <taxon>Fabaceae</taxon>
        <taxon>Papilionoideae</taxon>
        <taxon>50 kb inversion clade</taxon>
        <taxon>NPAAA clade</taxon>
        <taxon>Hologalegina</taxon>
        <taxon>IRL clade</taxon>
        <taxon>Cicereae</taxon>
        <taxon>Cicer</taxon>
    </lineage>
</organism>
<dbReference type="STRING" id="3827.A0A1S2Y2X2"/>
<dbReference type="GeneID" id="101504491"/>
<dbReference type="KEGG" id="cam:101504491"/>
<evidence type="ECO:0000313" key="3">
    <source>
        <dbReference type="RefSeq" id="XP_004497947.1"/>
    </source>
</evidence>
<dbReference type="InterPro" id="IPR054722">
    <property type="entry name" value="PolX-like_BBD"/>
</dbReference>
<dbReference type="eggNOG" id="KOG0017">
    <property type="taxonomic scope" value="Eukaryota"/>
</dbReference>
<dbReference type="PaxDb" id="3827-XP_004497947.1"/>
<dbReference type="OrthoDB" id="2015125at2759"/>
<evidence type="ECO:0000313" key="2">
    <source>
        <dbReference type="Proteomes" id="UP000087171"/>
    </source>
</evidence>
<dbReference type="AlphaFoldDB" id="A0A1S2Y2X2"/>
<sequence length="139" mass="15886">MAVEDSGSDDVLLMARINSDDDYPELWYLDIGCFNHMIGHKEWFLCIDDKVKREIKLKDNNSVATVGVGKVLIQMRNGKQSFICDVLYVPNMKNNMSSLGKLLESGYSMKMEHGEMRMFDSSKKIDLEGNIVQDQNLQD</sequence>
<accession>A0A1S2Y2X2</accession>
<reference evidence="2" key="1">
    <citation type="journal article" date="2013" name="Nat. Biotechnol.">
        <title>Draft genome sequence of chickpea (Cicer arietinum) provides a resource for trait improvement.</title>
        <authorList>
            <person name="Varshney R.K."/>
            <person name="Song C."/>
            <person name="Saxena R.K."/>
            <person name="Azam S."/>
            <person name="Yu S."/>
            <person name="Sharpe A.G."/>
            <person name="Cannon S."/>
            <person name="Baek J."/>
            <person name="Rosen B.D."/>
            <person name="Tar'an B."/>
            <person name="Millan T."/>
            <person name="Zhang X."/>
            <person name="Ramsay L.D."/>
            <person name="Iwata A."/>
            <person name="Wang Y."/>
            <person name="Nelson W."/>
            <person name="Farmer A.D."/>
            <person name="Gaur P.M."/>
            <person name="Soderlund C."/>
            <person name="Penmetsa R.V."/>
            <person name="Xu C."/>
            <person name="Bharti A.K."/>
            <person name="He W."/>
            <person name="Winter P."/>
            <person name="Zhao S."/>
            <person name="Hane J.K."/>
            <person name="Carrasquilla-Garcia N."/>
            <person name="Condie J.A."/>
            <person name="Upadhyaya H.D."/>
            <person name="Luo M.C."/>
            <person name="Thudi M."/>
            <person name="Gowda C.L."/>
            <person name="Singh N.P."/>
            <person name="Lichtenzveig J."/>
            <person name="Gali K.K."/>
            <person name="Rubio J."/>
            <person name="Nadarajan N."/>
            <person name="Dolezel J."/>
            <person name="Bansal K.C."/>
            <person name="Xu X."/>
            <person name="Edwards D."/>
            <person name="Zhang G."/>
            <person name="Kahl G."/>
            <person name="Gil J."/>
            <person name="Singh K.B."/>
            <person name="Datta S.K."/>
            <person name="Jackson S.A."/>
            <person name="Wang J."/>
            <person name="Cook D.R."/>
        </authorList>
    </citation>
    <scope>NUCLEOTIDE SEQUENCE [LARGE SCALE GENOMIC DNA]</scope>
    <source>
        <strain evidence="2">cv. CDC Frontier</strain>
    </source>
</reference>
<name>A0A1S2Y2X2_CICAR</name>
<dbReference type="Pfam" id="PF22936">
    <property type="entry name" value="Pol_BBD"/>
    <property type="match status" value="1"/>
</dbReference>
<reference evidence="3" key="2">
    <citation type="submission" date="2025-08" db="UniProtKB">
        <authorList>
            <consortium name="RefSeq"/>
        </authorList>
    </citation>
    <scope>IDENTIFICATION</scope>
    <source>
        <tissue evidence="3">Etiolated seedlings</tissue>
    </source>
</reference>
<keyword evidence="2" id="KW-1185">Reference proteome</keyword>
<proteinExistence type="predicted"/>
<feature type="domain" description="Retrovirus-related Pol polyprotein from transposon TNT 1-94-like beta-barrel" evidence="1">
    <location>
        <begin position="27"/>
        <end position="107"/>
    </location>
</feature>
<protein>
    <submittedName>
        <fullName evidence="3">Uncharacterized protein LOC101504491</fullName>
    </submittedName>
</protein>
<gene>
    <name evidence="3" type="primary">LOC101504491</name>
</gene>
<evidence type="ECO:0000259" key="1">
    <source>
        <dbReference type="Pfam" id="PF22936"/>
    </source>
</evidence>